<comment type="caution">
    <text evidence="2">The sequence shown here is derived from an EMBL/GenBank/DDBJ whole genome shotgun (WGS) entry which is preliminary data.</text>
</comment>
<name>A0A839HU51_9BURK</name>
<evidence type="ECO:0000313" key="2">
    <source>
        <dbReference type="EMBL" id="MBB1163240.1"/>
    </source>
</evidence>
<dbReference type="EMBL" id="JACIVI010000007">
    <property type="protein sequence ID" value="MBB1163240.1"/>
    <property type="molecule type" value="Genomic_DNA"/>
</dbReference>
<organism evidence="2 3">
    <name type="scientific">Aquariibacter albus</name>
    <dbReference type="NCBI Taxonomy" id="2759899"/>
    <lineage>
        <taxon>Bacteria</taxon>
        <taxon>Pseudomonadati</taxon>
        <taxon>Pseudomonadota</taxon>
        <taxon>Betaproteobacteria</taxon>
        <taxon>Burkholderiales</taxon>
        <taxon>Sphaerotilaceae</taxon>
        <taxon>Aquariibacter</taxon>
    </lineage>
</organism>
<sequence length="296" mass="32128">MPRALSPLLRRSAGLLPLLAALLSPSAQALDVDAGDYTALPAGTTLGLVYAQHASRDKLYAAGDKLPGRNGLDSDIGILRGVRYMEIGGKIVDPQFLLPFGKLKGKDDLSVLGSNSGVGDLILAATVWFNKPSDTTHFGITPFLILPTGQYDRNDPLSLGENRWRFVLQSGFITPVTDKLTLDLIGDVTVFGKNSDFGPAGQTLKQKPQVQLQSYLRYAVVPGGDLRLGWSHTSGGETRVDGVDRNDRLSSQKVQFGGSYFVRPTTQLTLTLGRDLSVRQGFKEESRVNLRLLQVF</sequence>
<feature type="signal peptide" evidence="1">
    <location>
        <begin position="1"/>
        <end position="29"/>
    </location>
</feature>
<dbReference type="AlphaFoldDB" id="A0A839HU51"/>
<proteinExistence type="predicted"/>
<reference evidence="2 3" key="1">
    <citation type="submission" date="2020-08" db="EMBL/GenBank/DDBJ databases">
        <title>Aquariorum lacteus gen. nov., sp. nov., a new member of the family Comamonadaceae, isolated from freshwater aquarium.</title>
        <authorList>
            <person name="Chun S.-J."/>
        </authorList>
    </citation>
    <scope>NUCLEOTIDE SEQUENCE [LARGE SCALE GENOMIC DNA]</scope>
    <source>
        <strain evidence="2 3">SJAQ100</strain>
    </source>
</reference>
<dbReference type="RefSeq" id="WP_182665973.1">
    <property type="nucleotide sequence ID" value="NZ_JACIVI010000007.1"/>
</dbReference>
<evidence type="ECO:0000256" key="1">
    <source>
        <dbReference type="SAM" id="SignalP"/>
    </source>
</evidence>
<dbReference type="Pfam" id="PF13557">
    <property type="entry name" value="Phenol_MetA_deg"/>
    <property type="match status" value="1"/>
</dbReference>
<feature type="chain" id="PRO_5032295859" evidence="1">
    <location>
        <begin position="30"/>
        <end position="296"/>
    </location>
</feature>
<gene>
    <name evidence="2" type="ORF">H4F90_14800</name>
</gene>
<accession>A0A839HU51</accession>
<keyword evidence="3" id="KW-1185">Reference proteome</keyword>
<evidence type="ECO:0000313" key="3">
    <source>
        <dbReference type="Proteomes" id="UP000586093"/>
    </source>
</evidence>
<keyword evidence="1" id="KW-0732">Signal</keyword>
<protein>
    <submittedName>
        <fullName evidence="2">Transporter</fullName>
    </submittedName>
</protein>
<dbReference type="Proteomes" id="UP000586093">
    <property type="component" value="Unassembled WGS sequence"/>
</dbReference>
<dbReference type="InterPro" id="IPR025737">
    <property type="entry name" value="FApF"/>
</dbReference>